<dbReference type="Proteomes" id="UP000198583">
    <property type="component" value="Unassembled WGS sequence"/>
</dbReference>
<sequence>MTQSAHVRQRACGPWNSRPETGHEAAAVGITEIAGLILLGVAIVIAYFAWRRIRLLREGGVHVALRSQFDDRGRGWHLGVGHYRGDKFAWFRVLSLGSGPNELITRDGLEIDARREPTGPEAYAMPVGAIVLRCRSVSGEVEIAMGPDALTGFLSWLESAPPGRSIPWAS</sequence>
<evidence type="ECO:0000256" key="1">
    <source>
        <dbReference type="SAM" id="Phobius"/>
    </source>
</evidence>
<dbReference type="OrthoDB" id="4793422at2"/>
<protein>
    <recommendedName>
        <fullName evidence="4">DUF2550 domain-containing protein</fullName>
    </recommendedName>
</protein>
<evidence type="ECO:0000313" key="2">
    <source>
        <dbReference type="EMBL" id="SFR11913.1"/>
    </source>
</evidence>
<name>A0A1I6E2I1_9PSEU</name>
<feature type="transmembrane region" description="Helical" evidence="1">
    <location>
        <begin position="25"/>
        <end position="50"/>
    </location>
</feature>
<dbReference type="AlphaFoldDB" id="A0A1I6E2I1"/>
<keyword evidence="1" id="KW-0812">Transmembrane</keyword>
<dbReference type="STRING" id="84724.SAMN04488564_103700"/>
<evidence type="ECO:0008006" key="4">
    <source>
        <dbReference type="Google" id="ProtNLM"/>
    </source>
</evidence>
<organism evidence="2 3">
    <name type="scientific">Lentzea waywayandensis</name>
    <dbReference type="NCBI Taxonomy" id="84724"/>
    <lineage>
        <taxon>Bacteria</taxon>
        <taxon>Bacillati</taxon>
        <taxon>Actinomycetota</taxon>
        <taxon>Actinomycetes</taxon>
        <taxon>Pseudonocardiales</taxon>
        <taxon>Pseudonocardiaceae</taxon>
        <taxon>Lentzea</taxon>
    </lineage>
</organism>
<reference evidence="3" key="1">
    <citation type="submission" date="2016-10" db="EMBL/GenBank/DDBJ databases">
        <authorList>
            <person name="Varghese N."/>
            <person name="Submissions S."/>
        </authorList>
    </citation>
    <scope>NUCLEOTIDE SEQUENCE [LARGE SCALE GENOMIC DNA]</scope>
    <source>
        <strain evidence="3">DSM 44232</strain>
    </source>
</reference>
<gene>
    <name evidence="2" type="ORF">SAMN04488564_103700</name>
</gene>
<keyword evidence="3" id="KW-1185">Reference proteome</keyword>
<dbReference type="InterPro" id="IPR019675">
    <property type="entry name" value="DUF2550"/>
</dbReference>
<dbReference type="Pfam" id="PF10739">
    <property type="entry name" value="DUF2550"/>
    <property type="match status" value="1"/>
</dbReference>
<accession>A0A1I6E2I1</accession>
<evidence type="ECO:0000313" key="3">
    <source>
        <dbReference type="Proteomes" id="UP000198583"/>
    </source>
</evidence>
<keyword evidence="1" id="KW-0472">Membrane</keyword>
<dbReference type="EMBL" id="FOYL01000003">
    <property type="protein sequence ID" value="SFR11913.1"/>
    <property type="molecule type" value="Genomic_DNA"/>
</dbReference>
<keyword evidence="1" id="KW-1133">Transmembrane helix</keyword>
<proteinExistence type="predicted"/>